<evidence type="ECO:0000313" key="3">
    <source>
        <dbReference type="EMBL" id="OPG16462.1"/>
    </source>
</evidence>
<evidence type="ECO:0000256" key="1">
    <source>
        <dbReference type="SAM" id="MobiDB-lite"/>
    </source>
</evidence>
<gene>
    <name evidence="3" type="ORF">B2M26_06175</name>
</gene>
<name>A0A1V4EUC7_9BACL</name>
<keyword evidence="2" id="KW-0472">Membrane</keyword>
<sequence length="230" mass="24433">MRCRTHLAFRVTRLPYCRAARHESMTLKERSTLVKRQTVWLSAMMVFSLMLIGYYTLGTAPATPGGNSVSINGGSSGTPQTSVSAGSSGTKVTTSPAASTPVKSQTVPVSSNSASDWFVSMQMNLENSQSKLIQTLQSTIGDPRASNTVVSQAYSELNALQSQQAAEGKVHEQLVGAGYPDSVVIYNPHGRIHVYVQASKLTALQAVSIINTVSQTTGVQSNLITVSAHA</sequence>
<feature type="compositionally biased region" description="Polar residues" evidence="1">
    <location>
        <begin position="78"/>
        <end position="107"/>
    </location>
</feature>
<dbReference type="InterPro" id="IPR038503">
    <property type="entry name" value="SpoIIIAH_sf"/>
</dbReference>
<accession>A0A1V4EUC7</accession>
<evidence type="ECO:0000313" key="4">
    <source>
        <dbReference type="Proteomes" id="UP000190229"/>
    </source>
</evidence>
<protein>
    <recommendedName>
        <fullName evidence="5">Stage III sporulation protein AH</fullName>
    </recommendedName>
</protein>
<dbReference type="Gene3D" id="1.10.287.4300">
    <property type="entry name" value="Stage III sporulation protein AH-like"/>
    <property type="match status" value="1"/>
</dbReference>
<reference evidence="3 4" key="1">
    <citation type="submission" date="2017-02" db="EMBL/GenBank/DDBJ databases">
        <title>Draft genome of Acidibacillus ferrooxidans Huett2.</title>
        <authorList>
            <person name="Schopf S."/>
        </authorList>
    </citation>
    <scope>NUCLEOTIDE SEQUENCE [LARGE SCALE GENOMIC DNA]</scope>
    <source>
        <strain evidence="3 4">Huett2</strain>
    </source>
</reference>
<dbReference type="AlphaFoldDB" id="A0A1V4EUC7"/>
<evidence type="ECO:0008006" key="5">
    <source>
        <dbReference type="Google" id="ProtNLM"/>
    </source>
</evidence>
<dbReference type="Pfam" id="PF12685">
    <property type="entry name" value="SpoIIIAH"/>
    <property type="match status" value="1"/>
</dbReference>
<feature type="region of interest" description="Disordered" evidence="1">
    <location>
        <begin position="68"/>
        <end position="107"/>
    </location>
</feature>
<dbReference type="InterPro" id="IPR024232">
    <property type="entry name" value="SpoIIIAH"/>
</dbReference>
<comment type="caution">
    <text evidence="3">The sequence shown here is derived from an EMBL/GenBank/DDBJ whole genome shotgun (WGS) entry which is preliminary data.</text>
</comment>
<proteinExistence type="predicted"/>
<evidence type="ECO:0000256" key="2">
    <source>
        <dbReference type="SAM" id="Phobius"/>
    </source>
</evidence>
<feature type="transmembrane region" description="Helical" evidence="2">
    <location>
        <begin position="38"/>
        <end position="57"/>
    </location>
</feature>
<keyword evidence="2" id="KW-0812">Transmembrane</keyword>
<keyword evidence="2" id="KW-1133">Transmembrane helix</keyword>
<dbReference type="EMBL" id="MWPS01000016">
    <property type="protein sequence ID" value="OPG16462.1"/>
    <property type="molecule type" value="Genomic_DNA"/>
</dbReference>
<dbReference type="Proteomes" id="UP000190229">
    <property type="component" value="Unassembled WGS sequence"/>
</dbReference>
<organism evidence="3 4">
    <name type="scientific">Ferroacidibacillus organovorans</name>
    <dbReference type="NCBI Taxonomy" id="1765683"/>
    <lineage>
        <taxon>Bacteria</taxon>
        <taxon>Bacillati</taxon>
        <taxon>Bacillota</taxon>
        <taxon>Bacilli</taxon>
        <taxon>Bacillales</taxon>
        <taxon>Alicyclobacillaceae</taxon>
        <taxon>Ferroacidibacillus</taxon>
    </lineage>
</organism>
<keyword evidence="4" id="KW-1185">Reference proteome</keyword>